<dbReference type="PANTHER" id="PTHR30383">
    <property type="entry name" value="THIOESTERASE 1/PROTEASE 1/LYSOPHOSPHOLIPASE L1"/>
    <property type="match status" value="1"/>
</dbReference>
<evidence type="ECO:0000256" key="1">
    <source>
        <dbReference type="ARBA" id="ARBA00022729"/>
    </source>
</evidence>
<dbReference type="Pfam" id="PF13517">
    <property type="entry name" value="FG-GAP_3"/>
    <property type="match status" value="2"/>
</dbReference>
<feature type="domain" description="SGNH hydrolase-type esterase" evidence="2">
    <location>
        <begin position="420"/>
        <end position="597"/>
    </location>
</feature>
<dbReference type="GO" id="GO:0004622">
    <property type="term" value="F:phosphatidylcholine lysophospholipase activity"/>
    <property type="evidence" value="ECO:0007669"/>
    <property type="project" value="TreeGrafter"/>
</dbReference>
<dbReference type="STRING" id="1229662.W3WMJ1"/>
<dbReference type="AlphaFoldDB" id="W3WMJ1"/>
<dbReference type="EMBL" id="KI912119">
    <property type="protein sequence ID" value="ETS74979.1"/>
    <property type="molecule type" value="Genomic_DNA"/>
</dbReference>
<dbReference type="eggNOG" id="ENOG502SPMP">
    <property type="taxonomic scope" value="Eukaryota"/>
</dbReference>
<evidence type="ECO:0000313" key="4">
    <source>
        <dbReference type="Proteomes" id="UP000030651"/>
    </source>
</evidence>
<dbReference type="InParanoid" id="W3WMJ1"/>
<proteinExistence type="predicted"/>
<gene>
    <name evidence="3" type="ORF">PFICI_13463</name>
</gene>
<dbReference type="Gene3D" id="3.40.50.1110">
    <property type="entry name" value="SGNH hydrolase"/>
    <property type="match status" value="2"/>
</dbReference>
<dbReference type="SUPFAM" id="SSF52266">
    <property type="entry name" value="SGNH hydrolase"/>
    <property type="match status" value="2"/>
</dbReference>
<dbReference type="InterPro" id="IPR013517">
    <property type="entry name" value="FG-GAP"/>
</dbReference>
<dbReference type="InterPro" id="IPR028994">
    <property type="entry name" value="Integrin_alpha_N"/>
</dbReference>
<dbReference type="GeneID" id="19278476"/>
<accession>W3WMJ1</accession>
<dbReference type="SUPFAM" id="SSF69318">
    <property type="entry name" value="Integrin alpha N-terminal domain"/>
    <property type="match status" value="1"/>
</dbReference>
<dbReference type="InterPro" id="IPR013830">
    <property type="entry name" value="SGNH_hydro"/>
</dbReference>
<dbReference type="Gene3D" id="2.130.10.130">
    <property type="entry name" value="Integrin alpha, N-terminal"/>
    <property type="match status" value="1"/>
</dbReference>
<evidence type="ECO:0000313" key="3">
    <source>
        <dbReference type="EMBL" id="ETS74979.1"/>
    </source>
</evidence>
<dbReference type="PANTHER" id="PTHR30383:SF5">
    <property type="entry name" value="SGNH HYDROLASE-TYPE ESTERASE DOMAIN-CONTAINING PROTEIN"/>
    <property type="match status" value="1"/>
</dbReference>
<sequence>MNSITVRYSPLHPLSWFRRFRPWEVVRKREVALVGILGLLGIGLGKSVSSYTRESTQTASQSGDVDVYSSHWTALGDSYSAGPGAGDDYDNFEYGGEPCYRSKGAYGSQLDALDIDAAGHFQFLSCTGHKTTNVTKYQQPDILWGDLESDMRVTLSVGISDLFFSEYVKACLIGFGWMNCSETLDKIDNLIDNSDGQNTFRDGLYSVWKGIVNEDWSSNPYRKRHVPSILHTLYPTMFNSSTDHCNDEGLFDFSAKFTHELRNQTNDLVTRANDMIGIHAETFMRDNWEWTGSIDILDYNNEFDGHRLCEEFVTEEGAGFDNDEVWFLDMLGSDTSGAGDETVDIDTCDPDSGDLGEAISCEVARYKAQYPGEDFDGLENTPKKQIAKAFHPNSAGFQVVRDRINEVWLKTRPQLRVLPLGDSITNGFQSTNGAGYRDTFYDLATMHNEYTVDMIGSVQAGDMSDNDNEGHSGATISEISDFADLSLGQRPNVVLLHAGTNDMASDDSANGAIDRLADLIDKILEQCSDATVLVARIVASSNSATQERIDAFNAGVEAAVDSRATAGKHVHSLPMDDAVTADYLFDGIHPNDEGYARMGTLWFGGVKYAFNKGWLEDPVAGDAPADSNSTCSTVPTWLPQGTIASGGGLGAGRIPGRNCTGTDTCICTYTDDTEETVDNSSDDACSALDRVDTSAVIMADIDGDGRDDYLYTDKKGKVTMYWNTGRAPDDGPNAGKVQWMSMGVIADGVGARGDQIRFADLDGDGRAEYIWVKDSGAATVWWNKGFNASASTKVIWGSATGEEVATGIGDGQGVVFADMNGDGKADFIHLASNGAATLYINQGRRDSGGWGWWNWGEIASGVGSSRENIRFADFNGDGQDDYVVVDPESGGLDVWYNRGTKSGDWASVSSIVWWNPGEPIASGVSYLPNWSNSMMVTFGDLNKDGRDDYLYVGLTDASIYAFINGC</sequence>
<evidence type="ECO:0000259" key="2">
    <source>
        <dbReference type="Pfam" id="PF13472"/>
    </source>
</evidence>
<keyword evidence="4" id="KW-1185">Reference proteome</keyword>
<organism evidence="3 4">
    <name type="scientific">Pestalotiopsis fici (strain W106-1 / CGMCC3.15140)</name>
    <dbReference type="NCBI Taxonomy" id="1229662"/>
    <lineage>
        <taxon>Eukaryota</taxon>
        <taxon>Fungi</taxon>
        <taxon>Dikarya</taxon>
        <taxon>Ascomycota</taxon>
        <taxon>Pezizomycotina</taxon>
        <taxon>Sordariomycetes</taxon>
        <taxon>Xylariomycetidae</taxon>
        <taxon>Amphisphaeriales</taxon>
        <taxon>Sporocadaceae</taxon>
        <taxon>Pestalotiopsis</taxon>
    </lineage>
</organism>
<dbReference type="OrthoDB" id="2119228at2759"/>
<dbReference type="Proteomes" id="UP000030651">
    <property type="component" value="Unassembled WGS sequence"/>
</dbReference>
<keyword evidence="1" id="KW-0732">Signal</keyword>
<reference evidence="4" key="1">
    <citation type="journal article" date="2015" name="BMC Genomics">
        <title>Genomic and transcriptomic analysis of the endophytic fungus Pestalotiopsis fici reveals its lifestyle and high potential for synthesis of natural products.</title>
        <authorList>
            <person name="Wang X."/>
            <person name="Zhang X."/>
            <person name="Liu L."/>
            <person name="Xiang M."/>
            <person name="Wang W."/>
            <person name="Sun X."/>
            <person name="Che Y."/>
            <person name="Guo L."/>
            <person name="Liu G."/>
            <person name="Guo L."/>
            <person name="Wang C."/>
            <person name="Yin W.B."/>
            <person name="Stadler M."/>
            <person name="Zhang X."/>
            <person name="Liu X."/>
        </authorList>
    </citation>
    <scope>NUCLEOTIDE SEQUENCE [LARGE SCALE GENOMIC DNA]</scope>
    <source>
        <strain evidence="4">W106-1 / CGMCC3.15140</strain>
    </source>
</reference>
<protein>
    <recommendedName>
        <fullName evidence="2">SGNH hydrolase-type esterase domain-containing protein</fullName>
    </recommendedName>
</protein>
<name>W3WMJ1_PESFW</name>
<dbReference type="InterPro" id="IPR036514">
    <property type="entry name" value="SGNH_hydro_sf"/>
</dbReference>
<dbReference type="CDD" id="cd01833">
    <property type="entry name" value="XynB_like"/>
    <property type="match status" value="1"/>
</dbReference>
<dbReference type="Pfam" id="PF13472">
    <property type="entry name" value="Lipase_GDSL_2"/>
    <property type="match status" value="1"/>
</dbReference>
<dbReference type="HOGENOM" id="CLU_005594_0_0_1"/>
<dbReference type="InterPro" id="IPR051532">
    <property type="entry name" value="Ester_Hydrolysis_Enzymes"/>
</dbReference>
<dbReference type="RefSeq" id="XP_007840235.1">
    <property type="nucleotide sequence ID" value="XM_007842044.1"/>
</dbReference>
<dbReference type="KEGG" id="pfy:PFICI_13463"/>